<reference evidence="4" key="1">
    <citation type="submission" date="2024-01" db="EMBL/GenBank/DDBJ databases">
        <title>The first autotrophic representatives of the genus Thermodesulfovibrio.</title>
        <authorList>
            <person name="Maltseva A.I."/>
            <person name="Elcheninov A.G."/>
            <person name="Kublanov I.V."/>
            <person name="Lebedinsky A.V."/>
            <person name="Frolov E.N."/>
        </authorList>
    </citation>
    <scope>NUCLEOTIDE SEQUENCE</scope>
    <source>
        <strain evidence="4">3907-1M</strain>
    </source>
</reference>
<dbReference type="Gene3D" id="3.40.50.2000">
    <property type="entry name" value="Glycogen Phosphorylase B"/>
    <property type="match status" value="2"/>
</dbReference>
<keyword evidence="1" id="KW-0808">Transferase</keyword>
<evidence type="ECO:0000313" key="4">
    <source>
        <dbReference type="EMBL" id="XCH46591.1"/>
    </source>
</evidence>
<dbReference type="EMBL" id="CP144373">
    <property type="protein sequence ID" value="XCH46591.1"/>
    <property type="molecule type" value="Genomic_DNA"/>
</dbReference>
<proteinExistence type="predicted"/>
<dbReference type="SUPFAM" id="SSF53756">
    <property type="entry name" value="UDP-Glycosyltransferase/glycogen phosphorylase"/>
    <property type="match status" value="1"/>
</dbReference>
<protein>
    <submittedName>
        <fullName evidence="4">Glycosyltransferase family 4 protein</fullName>
    </submittedName>
</protein>
<feature type="domain" description="Glycosyl transferase family 1" evidence="2">
    <location>
        <begin position="197"/>
        <end position="361"/>
    </location>
</feature>
<feature type="domain" description="Glycosyltransferase subfamily 4-like N-terminal" evidence="3">
    <location>
        <begin position="22"/>
        <end position="192"/>
    </location>
</feature>
<dbReference type="KEGG" id="taut:V4D30_09620"/>
<organism evidence="4">
    <name type="scientific">Thermodesulfovibrio autotrophicus</name>
    <dbReference type="NCBI Taxonomy" id="3118333"/>
    <lineage>
        <taxon>Bacteria</taxon>
        <taxon>Pseudomonadati</taxon>
        <taxon>Nitrospirota</taxon>
        <taxon>Thermodesulfovibrionia</taxon>
        <taxon>Thermodesulfovibrionales</taxon>
        <taxon>Thermodesulfovibrionaceae</taxon>
        <taxon>Thermodesulfovibrio</taxon>
    </lineage>
</organism>
<dbReference type="RefSeq" id="WP_353684119.1">
    <property type="nucleotide sequence ID" value="NZ_CP144373.1"/>
</dbReference>
<dbReference type="Pfam" id="PF00534">
    <property type="entry name" value="Glycos_transf_1"/>
    <property type="match status" value="1"/>
</dbReference>
<accession>A0AAU8GX16</accession>
<dbReference type="GO" id="GO:0009103">
    <property type="term" value="P:lipopolysaccharide biosynthetic process"/>
    <property type="evidence" value="ECO:0007669"/>
    <property type="project" value="TreeGrafter"/>
</dbReference>
<dbReference type="Pfam" id="PF13439">
    <property type="entry name" value="Glyco_transf_4"/>
    <property type="match status" value="1"/>
</dbReference>
<gene>
    <name evidence="4" type="ORF">V4D30_09620</name>
</gene>
<dbReference type="CDD" id="cd03794">
    <property type="entry name" value="GT4_WbuB-like"/>
    <property type="match status" value="1"/>
</dbReference>
<dbReference type="AlphaFoldDB" id="A0AAU8GX16"/>
<dbReference type="PANTHER" id="PTHR46401:SF2">
    <property type="entry name" value="GLYCOSYLTRANSFERASE WBBK-RELATED"/>
    <property type="match status" value="1"/>
</dbReference>
<sequence>MIEVIYPVPEVFPDSRARFIQIINTCYALAKKGLNITLVTGIKSGYSMRDLYQFYDIESCETFKIINLPVLRREKAKYLKISWNGLFYLFFLKFLSNRAKKQKSLVFLRHVKLASFLLNFKRFFKIPMIFEVHEIFHLNTLNKKKQNKLKQTEIEVYKNMDALICISFKLKEFLIDNFKIDEKKISVVHDAVRNEWFETERNHENSYICYTGSLYKWKGVDVLISAMKYLQDEKLVIIGGGDRLNELKELAMEENIDNRVIFTGDIPHSLIPEYLSKAKIAVLPNLAEGPSEFSSPLKLFEYMAAGIPIVASDLPVFKEILQNNETTIFFEAGNPKSLADAIKKISDSKSLAEKLSYNAKKIAKHYTYEKRAEKILEICLKCLKC</sequence>
<dbReference type="InterPro" id="IPR028098">
    <property type="entry name" value="Glyco_trans_4-like_N"/>
</dbReference>
<evidence type="ECO:0000256" key="1">
    <source>
        <dbReference type="ARBA" id="ARBA00022679"/>
    </source>
</evidence>
<evidence type="ECO:0000259" key="3">
    <source>
        <dbReference type="Pfam" id="PF13439"/>
    </source>
</evidence>
<dbReference type="GO" id="GO:0016757">
    <property type="term" value="F:glycosyltransferase activity"/>
    <property type="evidence" value="ECO:0007669"/>
    <property type="project" value="InterPro"/>
</dbReference>
<evidence type="ECO:0000259" key="2">
    <source>
        <dbReference type="Pfam" id="PF00534"/>
    </source>
</evidence>
<dbReference type="InterPro" id="IPR001296">
    <property type="entry name" value="Glyco_trans_1"/>
</dbReference>
<name>A0AAU8GX16_9BACT</name>
<dbReference type="PANTHER" id="PTHR46401">
    <property type="entry name" value="GLYCOSYLTRANSFERASE WBBK-RELATED"/>
    <property type="match status" value="1"/>
</dbReference>